<keyword evidence="1" id="KW-0812">Transmembrane</keyword>
<organism evidence="2 3">
    <name type="scientific">Streptomyces dangxiongensis</name>
    <dbReference type="NCBI Taxonomy" id="1442032"/>
    <lineage>
        <taxon>Bacteria</taxon>
        <taxon>Bacillati</taxon>
        <taxon>Actinomycetota</taxon>
        <taxon>Actinomycetes</taxon>
        <taxon>Kitasatosporales</taxon>
        <taxon>Streptomycetaceae</taxon>
        <taxon>Streptomyces</taxon>
    </lineage>
</organism>
<dbReference type="RefSeq" id="WP_121789115.1">
    <property type="nucleotide sequence ID" value="NZ_CP033073.1"/>
</dbReference>
<keyword evidence="3" id="KW-1185">Reference proteome</keyword>
<keyword evidence="1" id="KW-0472">Membrane</keyword>
<evidence type="ECO:0008006" key="4">
    <source>
        <dbReference type="Google" id="ProtNLM"/>
    </source>
</evidence>
<dbReference type="Proteomes" id="UP000268329">
    <property type="component" value="Chromosome"/>
</dbReference>
<accession>A0A3G2JPG1</accession>
<dbReference type="OrthoDB" id="3932808at2"/>
<evidence type="ECO:0000313" key="2">
    <source>
        <dbReference type="EMBL" id="AYN41677.1"/>
    </source>
</evidence>
<evidence type="ECO:0000256" key="1">
    <source>
        <dbReference type="SAM" id="Phobius"/>
    </source>
</evidence>
<protein>
    <recommendedName>
        <fullName evidence="4">DNA-directed RNA polymerase specialized sigma24 family protein</fullName>
    </recommendedName>
</protein>
<dbReference type="EMBL" id="CP033073">
    <property type="protein sequence ID" value="AYN41677.1"/>
    <property type="molecule type" value="Genomic_DNA"/>
</dbReference>
<keyword evidence="1" id="KW-1133">Transmembrane helix</keyword>
<name>A0A3G2JPG1_9ACTN</name>
<dbReference type="KEGG" id="sdd:D9753_25530"/>
<gene>
    <name evidence="2" type="ORF">D9753_25530</name>
</gene>
<evidence type="ECO:0000313" key="3">
    <source>
        <dbReference type="Proteomes" id="UP000268329"/>
    </source>
</evidence>
<sequence>MQSQEVAQRHAPASAGHVGVEQAEAALVEHYPRLVRLAYLVLPPGPGRSRRVLTAHALAQRALPRGRKRPAVIPARVPGREGDPGYAYLRGRVLRAALEAARPRTGLPRLTLPLVWGLRLSPGSGGADALALDQRLATLSAPARAAYVLRGLEKLSDRDVREILQDAGVDDPDGALASANSVPTHPALLASPEFDPCALQARPTDLRRRHQHARGALAAAAALAVCGVLVAVPGGGWGPDGAAAPVYAENPAAEAALDPGRLTRVSPTAWHTSARTDFSVWPARGPLTGDRALLRRALAVWARPGGTVRVSAPPGTATGGPAGPPRLLYAGEVDNARVVLLYDGLRIARYAEPRDGTQGAALDFARVDGATRAGSSALVLSRADGNVRYLTAPWVRGAARRDLTKPDTAAVPLTVTDGVTAPVAGPAPRSGSCTSWTVLQLTGPSGTQVASDLGELVPARLTAGRPGSPREVTGGERLRTWAPFACSLAAERSAGIRSVNAWAYAEQPLPDGSGAGSWVCTRAETWRGDGTAALAQFRTPGGATGAVVAKGTDVPACGPRDPHVLAGVLWKSAGGRWYLLAAGSSGTSSVSATGGVTASARGPLLAVRATQGVRADLAGTLADGRRITGLR</sequence>
<feature type="transmembrane region" description="Helical" evidence="1">
    <location>
        <begin position="216"/>
        <end position="237"/>
    </location>
</feature>
<proteinExistence type="predicted"/>
<reference evidence="2 3" key="1">
    <citation type="submission" date="2018-10" db="EMBL/GenBank/DDBJ databases">
        <title>The genome of Streptomyces dangxiongensis Z022.</title>
        <authorList>
            <person name="Zhang B."/>
        </authorList>
    </citation>
    <scope>NUCLEOTIDE SEQUENCE [LARGE SCALE GENOMIC DNA]</scope>
    <source>
        <strain evidence="2 3">Z022</strain>
    </source>
</reference>
<dbReference type="AlphaFoldDB" id="A0A3G2JPG1"/>